<dbReference type="Pfam" id="PF01467">
    <property type="entry name" value="CTP_transf_like"/>
    <property type="match status" value="1"/>
</dbReference>
<dbReference type="InterPro" id="IPR040442">
    <property type="entry name" value="Pyrv_kinase-like_dom_sf"/>
</dbReference>
<dbReference type="NCBIfam" id="TIGR02320">
    <property type="entry name" value="PEP_mutase"/>
    <property type="match status" value="1"/>
</dbReference>
<dbReference type="InterPro" id="IPR014729">
    <property type="entry name" value="Rossmann-like_a/b/a_fold"/>
</dbReference>
<dbReference type="SUPFAM" id="SSF51621">
    <property type="entry name" value="Phosphoenolpyruvate/pyruvate domain"/>
    <property type="match status" value="1"/>
</dbReference>
<keyword evidence="4" id="KW-0413">Isomerase</keyword>
<dbReference type="SUPFAM" id="SSF52374">
    <property type="entry name" value="Nucleotidylyl transferase"/>
    <property type="match status" value="1"/>
</dbReference>
<evidence type="ECO:0000256" key="5">
    <source>
        <dbReference type="ARBA" id="ARBA00024063"/>
    </source>
</evidence>
<dbReference type="InterPro" id="IPR004821">
    <property type="entry name" value="Cyt_trans-like"/>
</dbReference>
<dbReference type="InterPro" id="IPR050385">
    <property type="entry name" value="Archaeal_FAD_synthase"/>
</dbReference>
<dbReference type="Gene3D" id="3.20.20.60">
    <property type="entry name" value="Phosphoenolpyruvate-binding domains"/>
    <property type="match status" value="1"/>
</dbReference>
<keyword evidence="3" id="KW-0479">Metal-binding</keyword>
<evidence type="ECO:0000256" key="1">
    <source>
        <dbReference type="ARBA" id="ARBA00022679"/>
    </source>
</evidence>
<dbReference type="Proteomes" id="UP001156682">
    <property type="component" value="Unassembled WGS sequence"/>
</dbReference>
<dbReference type="EMBL" id="BSOR01000008">
    <property type="protein sequence ID" value="GLR63059.1"/>
    <property type="molecule type" value="Genomic_DNA"/>
</dbReference>
<dbReference type="Gene3D" id="3.40.50.620">
    <property type="entry name" value="HUPs"/>
    <property type="match status" value="1"/>
</dbReference>
<evidence type="ECO:0000256" key="2">
    <source>
        <dbReference type="ARBA" id="ARBA00022695"/>
    </source>
</evidence>
<evidence type="ECO:0000256" key="4">
    <source>
        <dbReference type="ARBA" id="ARBA00023235"/>
    </source>
</evidence>
<sequence>MKKVYVGMSADLVHPGHLNILQEAAKHGEVMVGLLTDAAIASYKRIPYMEFSQRKIVIENIKGVSQVVPQETLDYVPNLRKYQPDFVVHGDDWKEGVQSQTRAKVIDALAEWGGQLIEVPYTKGISSTQLNKALKEIGTTPEIRLKSLRRMLQVKPLLRFLDIHNALSGLIIEHAAIDTPQGQRQFDGMWGSSLTDSTAKGKPDIEAVDVSARMTTLNEVLEVTTKPIIYDADTGGQTEHFKFTVKTLERLGVSAVIIEDKTGLKKNSLFGNDVPQTQDSIEGFCEKIKAGKKAQCTDDFMIIARIESLILGKGQNDAFERAQAYLAAGADGIMIHSREKTPDEIFEFCDRYATLPNRKPLVVVPSSYNTVTEQELQDRGVNIVIYANQLLRSAYPAMMDTAKSILTNQRSAECDARMLSIKDILELIPGTK</sequence>
<comment type="caution">
    <text evidence="7">The sequence shown here is derived from an EMBL/GenBank/DDBJ whole genome shotgun (WGS) entry which is preliminary data.</text>
</comment>
<dbReference type="InterPro" id="IPR039556">
    <property type="entry name" value="ICL/PEPM"/>
</dbReference>
<accession>A0ABQ5ZYV8</accession>
<dbReference type="CDD" id="cd00377">
    <property type="entry name" value="ICL_PEPM"/>
    <property type="match status" value="1"/>
</dbReference>
<evidence type="ECO:0000256" key="3">
    <source>
        <dbReference type="ARBA" id="ARBA00022723"/>
    </source>
</evidence>
<dbReference type="EC" id="5.4.2.9" evidence="5"/>
<organism evidence="7 8">
    <name type="scientific">Marinospirillum insulare</name>
    <dbReference type="NCBI Taxonomy" id="217169"/>
    <lineage>
        <taxon>Bacteria</taxon>
        <taxon>Pseudomonadati</taxon>
        <taxon>Pseudomonadota</taxon>
        <taxon>Gammaproteobacteria</taxon>
        <taxon>Oceanospirillales</taxon>
        <taxon>Oceanospirillaceae</taxon>
        <taxon>Marinospirillum</taxon>
    </lineage>
</organism>
<dbReference type="InterPro" id="IPR012698">
    <property type="entry name" value="PEnolPyrv_PMutase_core"/>
</dbReference>
<keyword evidence="1" id="KW-0808">Transferase</keyword>
<keyword evidence="8" id="KW-1185">Reference proteome</keyword>
<keyword evidence="2" id="KW-0548">Nucleotidyltransferase</keyword>
<dbReference type="InterPro" id="IPR015813">
    <property type="entry name" value="Pyrv/PenolPyrv_kinase-like_dom"/>
</dbReference>
<dbReference type="PANTHER" id="PTHR43793:SF1">
    <property type="entry name" value="FAD SYNTHASE"/>
    <property type="match status" value="1"/>
</dbReference>
<evidence type="ECO:0000313" key="8">
    <source>
        <dbReference type="Proteomes" id="UP001156682"/>
    </source>
</evidence>
<dbReference type="PANTHER" id="PTHR43793">
    <property type="entry name" value="FAD SYNTHASE"/>
    <property type="match status" value="1"/>
</dbReference>
<reference evidence="8" key="1">
    <citation type="journal article" date="2019" name="Int. J. Syst. Evol. Microbiol.">
        <title>The Global Catalogue of Microorganisms (GCM) 10K type strain sequencing project: providing services to taxonomists for standard genome sequencing and annotation.</title>
        <authorList>
            <consortium name="The Broad Institute Genomics Platform"/>
            <consortium name="The Broad Institute Genome Sequencing Center for Infectious Disease"/>
            <person name="Wu L."/>
            <person name="Ma J."/>
        </authorList>
    </citation>
    <scope>NUCLEOTIDE SEQUENCE [LARGE SCALE GENOMIC DNA]</scope>
    <source>
        <strain evidence="8">NBRC 100033</strain>
    </source>
</reference>
<name>A0ABQ5ZYV8_9GAMM</name>
<dbReference type="NCBIfam" id="TIGR00125">
    <property type="entry name" value="cyt_tran_rel"/>
    <property type="match status" value="1"/>
</dbReference>
<dbReference type="Pfam" id="PF13714">
    <property type="entry name" value="PEP_mutase"/>
    <property type="match status" value="1"/>
</dbReference>
<proteinExistence type="predicted"/>
<dbReference type="CDD" id="cd02170">
    <property type="entry name" value="cytidylyltransferase"/>
    <property type="match status" value="1"/>
</dbReference>
<evidence type="ECO:0000259" key="6">
    <source>
        <dbReference type="Pfam" id="PF01467"/>
    </source>
</evidence>
<dbReference type="RefSeq" id="WP_027850659.1">
    <property type="nucleotide sequence ID" value="NZ_BSOR01000008.1"/>
</dbReference>
<evidence type="ECO:0000313" key="7">
    <source>
        <dbReference type="EMBL" id="GLR63059.1"/>
    </source>
</evidence>
<protein>
    <recommendedName>
        <fullName evidence="5">phosphoenolpyruvate mutase</fullName>
        <ecNumber evidence="5">5.4.2.9</ecNumber>
    </recommendedName>
</protein>
<feature type="domain" description="Cytidyltransferase-like" evidence="6">
    <location>
        <begin position="9"/>
        <end position="130"/>
    </location>
</feature>
<gene>
    <name evidence="7" type="ORF">GCM10007878_04940</name>
</gene>